<keyword evidence="1" id="KW-0812">Transmembrane</keyword>
<proteinExistence type="predicted"/>
<organism evidence="2 3">
    <name type="scientific">Vallicoccus soli</name>
    <dbReference type="NCBI Taxonomy" id="2339232"/>
    <lineage>
        <taxon>Bacteria</taxon>
        <taxon>Bacillati</taxon>
        <taxon>Actinomycetota</taxon>
        <taxon>Actinomycetes</taxon>
        <taxon>Motilibacterales</taxon>
        <taxon>Vallicoccaceae</taxon>
        <taxon>Vallicoccus</taxon>
    </lineage>
</organism>
<feature type="transmembrane region" description="Helical" evidence="1">
    <location>
        <begin position="201"/>
        <end position="222"/>
    </location>
</feature>
<dbReference type="EMBL" id="QZEZ01000003">
    <property type="protein sequence ID" value="RJK96449.1"/>
    <property type="molecule type" value="Genomic_DNA"/>
</dbReference>
<protein>
    <recommendedName>
        <fullName evidence="4">DUF2267 domain-containing protein</fullName>
    </recommendedName>
</protein>
<dbReference type="OrthoDB" id="8477132at2"/>
<comment type="caution">
    <text evidence="2">The sequence shown here is derived from an EMBL/GenBank/DDBJ whole genome shotgun (WGS) entry which is preliminary data.</text>
</comment>
<accession>A0A3A3YXP5</accession>
<dbReference type="AlphaFoldDB" id="A0A3A3YXP5"/>
<evidence type="ECO:0008006" key="4">
    <source>
        <dbReference type="Google" id="ProtNLM"/>
    </source>
</evidence>
<sequence>MPVDAQDGPGPEDVVVGLVAAPGPAGSAVEPAALQQELARRYPGTGWHVVPVVDALVVPPATDDELVDAARDRLLAAGWDLAVCLTDLPLQLARRPVVAHASPVHGVALVSVPALGPVGLRRRGLALAVQLVEELLGGGAPDVPGEGDRARGRRLRHRARQLAADPRDDGGEAELRFTARVLTGNLRLLAGMVRANRPWRLAYGLSRALTGALAAGVFALVTPDLWAMADAFGALRHAAVAAVAVGATAATLVVGAGLWERAPHRRVRKQVALFNLATTATVLLGVLTLYAVLLALSLLGAGVLVVPDLLAAALGHGAGPGDYLEVAWLTTSLATVGGALGAGLESDAAVRQAAYAYRGSEVAPADA</sequence>
<keyword evidence="3" id="KW-1185">Reference proteome</keyword>
<keyword evidence="1" id="KW-0472">Membrane</keyword>
<evidence type="ECO:0000313" key="3">
    <source>
        <dbReference type="Proteomes" id="UP000265614"/>
    </source>
</evidence>
<reference evidence="2 3" key="1">
    <citation type="submission" date="2018-09" db="EMBL/GenBank/DDBJ databases">
        <title>YIM 75000 draft genome.</title>
        <authorList>
            <person name="Tang S."/>
            <person name="Feng Y."/>
        </authorList>
    </citation>
    <scope>NUCLEOTIDE SEQUENCE [LARGE SCALE GENOMIC DNA]</scope>
    <source>
        <strain evidence="2 3">YIM 75000</strain>
    </source>
</reference>
<feature type="transmembrane region" description="Helical" evidence="1">
    <location>
        <begin position="234"/>
        <end position="259"/>
    </location>
</feature>
<keyword evidence="1" id="KW-1133">Transmembrane helix</keyword>
<dbReference type="Proteomes" id="UP000265614">
    <property type="component" value="Unassembled WGS sequence"/>
</dbReference>
<gene>
    <name evidence="2" type="ORF">D5H78_09525</name>
</gene>
<name>A0A3A3YXP5_9ACTN</name>
<feature type="transmembrane region" description="Helical" evidence="1">
    <location>
        <begin position="280"/>
        <end position="306"/>
    </location>
</feature>
<evidence type="ECO:0000313" key="2">
    <source>
        <dbReference type="EMBL" id="RJK96449.1"/>
    </source>
</evidence>
<evidence type="ECO:0000256" key="1">
    <source>
        <dbReference type="SAM" id="Phobius"/>
    </source>
</evidence>